<dbReference type="EMBL" id="MASW01000001">
    <property type="protein sequence ID" value="PXY31282.1"/>
    <property type="molecule type" value="Genomic_DNA"/>
</dbReference>
<gene>
    <name evidence="1" type="ORF">BAY60_02445</name>
</gene>
<organism evidence="1 2">
    <name type="scientific">Prauserella muralis</name>
    <dbReference type="NCBI Taxonomy" id="588067"/>
    <lineage>
        <taxon>Bacteria</taxon>
        <taxon>Bacillati</taxon>
        <taxon>Actinomycetota</taxon>
        <taxon>Actinomycetes</taxon>
        <taxon>Pseudonocardiales</taxon>
        <taxon>Pseudonocardiaceae</taxon>
        <taxon>Prauserella</taxon>
    </lineage>
</organism>
<name>A0A2V4B9U2_9PSEU</name>
<dbReference type="SUPFAM" id="SSF46689">
    <property type="entry name" value="Homeodomain-like"/>
    <property type="match status" value="1"/>
</dbReference>
<dbReference type="InterPro" id="IPR009057">
    <property type="entry name" value="Homeodomain-like_sf"/>
</dbReference>
<protein>
    <submittedName>
        <fullName evidence="1">Uncharacterized protein</fullName>
    </submittedName>
</protein>
<dbReference type="InterPro" id="IPR036388">
    <property type="entry name" value="WH-like_DNA-bd_sf"/>
</dbReference>
<sequence>MGDIVSLLDRPVYTYPQVDRVLGLTEGTALRWLNGYRRKGTSYPPILRAEPKRTRWVSWGEFVETRLFAGYRDIDKIPVQRLRRVVEVLRERFDETYPLAHAAPYVQASGRRILWQAQEDSGLHGMFTEAVGSGQMLLTPWVSKFVEAAEFDQDSSGEVSAIRPDPDFPAVRLDPSLRGGEPVVDGCSVRVTTIAGLVRAGEDPEEVADCYGLAVDHVRQAVNYDRLHARIA</sequence>
<dbReference type="Proteomes" id="UP000249915">
    <property type="component" value="Unassembled WGS sequence"/>
</dbReference>
<dbReference type="RefSeq" id="WP_112279309.1">
    <property type="nucleotide sequence ID" value="NZ_MASW01000001.1"/>
</dbReference>
<dbReference type="Gene3D" id="1.10.10.10">
    <property type="entry name" value="Winged helix-like DNA-binding domain superfamily/Winged helix DNA-binding domain"/>
    <property type="match status" value="1"/>
</dbReference>
<proteinExistence type="predicted"/>
<dbReference type="OrthoDB" id="3699668at2"/>
<comment type="caution">
    <text evidence="1">The sequence shown here is derived from an EMBL/GenBank/DDBJ whole genome shotgun (WGS) entry which is preliminary data.</text>
</comment>
<evidence type="ECO:0000313" key="2">
    <source>
        <dbReference type="Proteomes" id="UP000249915"/>
    </source>
</evidence>
<accession>A0A2V4B9U2</accession>
<dbReference type="AlphaFoldDB" id="A0A2V4B9U2"/>
<dbReference type="InterPro" id="IPR007367">
    <property type="entry name" value="DUF433"/>
</dbReference>
<keyword evidence="2" id="KW-1185">Reference proteome</keyword>
<reference evidence="1 2" key="1">
    <citation type="submission" date="2016-07" db="EMBL/GenBank/DDBJ databases">
        <title>Draft genome sequence of Prauserella muralis DSM 45305, isolated from a mould-covered wall in an indoor environment.</title>
        <authorList>
            <person name="Ruckert C."/>
            <person name="Albersmeier A."/>
            <person name="Jiang C.-L."/>
            <person name="Jiang Y."/>
            <person name="Kalinowski J."/>
            <person name="Schneider O."/>
            <person name="Winkler A."/>
            <person name="Zotchev S.B."/>
        </authorList>
    </citation>
    <scope>NUCLEOTIDE SEQUENCE [LARGE SCALE GENOMIC DNA]</scope>
    <source>
        <strain evidence="1 2">DSM 45305</strain>
    </source>
</reference>
<dbReference type="Pfam" id="PF04255">
    <property type="entry name" value="DUF433"/>
    <property type="match status" value="1"/>
</dbReference>
<evidence type="ECO:0000313" key="1">
    <source>
        <dbReference type="EMBL" id="PXY31282.1"/>
    </source>
</evidence>